<evidence type="ECO:0000313" key="5">
    <source>
        <dbReference type="EMBL" id="KAE9283498.1"/>
    </source>
</evidence>
<feature type="chain" id="PRO_5036164341" description="Auto-transporter adhesin head GIN domain-containing protein" evidence="2">
    <location>
        <begin position="23"/>
        <end position="338"/>
    </location>
</feature>
<evidence type="ECO:0000256" key="1">
    <source>
        <dbReference type="SAM" id="MobiDB-lite"/>
    </source>
</evidence>
<dbReference type="PANTHER" id="PTHR39200:SF1">
    <property type="entry name" value="AUTO-TRANSPORTER ADHESIN HEAD GIN DOMAIN-CONTAINING PROTEIN-RELATED"/>
    <property type="match status" value="1"/>
</dbReference>
<evidence type="ECO:0000313" key="3">
    <source>
        <dbReference type="EMBL" id="KAE8974686.1"/>
    </source>
</evidence>
<evidence type="ECO:0000313" key="7">
    <source>
        <dbReference type="Proteomes" id="UP000434957"/>
    </source>
</evidence>
<proteinExistence type="predicted"/>
<protein>
    <recommendedName>
        <fullName evidence="9">Auto-transporter adhesin head GIN domain-containing protein</fullName>
    </recommendedName>
</protein>
<dbReference type="Proteomes" id="UP000429607">
    <property type="component" value="Unassembled WGS sequence"/>
</dbReference>
<dbReference type="PANTHER" id="PTHR39200">
    <property type="entry name" value="HYPOTHETICAL EXPORTED PROTEIN"/>
    <property type="match status" value="1"/>
</dbReference>
<dbReference type="EMBL" id="QXFV01002960">
    <property type="protein sequence ID" value="KAE8981379.1"/>
    <property type="molecule type" value="Genomic_DNA"/>
</dbReference>
<evidence type="ECO:0000313" key="6">
    <source>
        <dbReference type="Proteomes" id="UP000429607"/>
    </source>
</evidence>
<evidence type="ECO:0000313" key="4">
    <source>
        <dbReference type="EMBL" id="KAE8981379.1"/>
    </source>
</evidence>
<dbReference type="Proteomes" id="UP000434957">
    <property type="component" value="Unassembled WGS sequence"/>
</dbReference>
<keyword evidence="7" id="KW-1185">Reference proteome</keyword>
<dbReference type="OrthoDB" id="116847at2759"/>
<name>A0A6A3IE30_9STRA</name>
<accession>A0A6A3IE30</accession>
<dbReference type="Proteomes" id="UP000435112">
    <property type="component" value="Unassembled WGS sequence"/>
</dbReference>
<feature type="region of interest" description="Disordered" evidence="1">
    <location>
        <begin position="311"/>
        <end position="338"/>
    </location>
</feature>
<evidence type="ECO:0008006" key="9">
    <source>
        <dbReference type="Google" id="ProtNLM"/>
    </source>
</evidence>
<organism evidence="4 6">
    <name type="scientific">Phytophthora rubi</name>
    <dbReference type="NCBI Taxonomy" id="129364"/>
    <lineage>
        <taxon>Eukaryota</taxon>
        <taxon>Sar</taxon>
        <taxon>Stramenopiles</taxon>
        <taxon>Oomycota</taxon>
        <taxon>Peronosporomycetes</taxon>
        <taxon>Peronosporales</taxon>
        <taxon>Peronosporaceae</taxon>
        <taxon>Phytophthora</taxon>
    </lineage>
</organism>
<evidence type="ECO:0000313" key="8">
    <source>
        <dbReference type="Proteomes" id="UP000435112"/>
    </source>
</evidence>
<keyword evidence="2" id="KW-0732">Signal</keyword>
<feature type="compositionally biased region" description="Acidic residues" evidence="1">
    <location>
        <begin position="320"/>
        <end position="338"/>
    </location>
</feature>
<reference evidence="6 8" key="1">
    <citation type="submission" date="2018-09" db="EMBL/GenBank/DDBJ databases">
        <title>Genomic investigation of the strawberry pathogen Phytophthora fragariae indicates pathogenicity is determined by transcriptional variation in three key races.</title>
        <authorList>
            <person name="Adams T.M."/>
            <person name="Armitage A.D."/>
            <person name="Sobczyk M.K."/>
            <person name="Bates H.J."/>
            <person name="Dunwell J.M."/>
            <person name="Nellist C.F."/>
            <person name="Harrison R.J."/>
        </authorList>
    </citation>
    <scope>NUCLEOTIDE SEQUENCE [LARGE SCALE GENOMIC DNA]</scope>
    <source>
        <strain evidence="4 6">SCRP249</strain>
        <strain evidence="3 8">SCRP324</strain>
        <strain evidence="5 7">SCRP333</strain>
    </source>
</reference>
<feature type="signal peptide" evidence="2">
    <location>
        <begin position="1"/>
        <end position="22"/>
    </location>
</feature>
<comment type="caution">
    <text evidence="4">The sequence shown here is derived from an EMBL/GenBank/DDBJ whole genome shotgun (WGS) entry which is preliminary data.</text>
</comment>
<dbReference type="AlphaFoldDB" id="A0A6A3IE30"/>
<dbReference type="EMBL" id="QXFT01003685">
    <property type="protein sequence ID" value="KAE9283498.1"/>
    <property type="molecule type" value="Genomic_DNA"/>
</dbReference>
<dbReference type="EMBL" id="QXFU01003525">
    <property type="protein sequence ID" value="KAE8974686.1"/>
    <property type="molecule type" value="Genomic_DNA"/>
</dbReference>
<sequence length="338" mass="35549">MKVSSFHTLLLAAASLSAQATADFKVTPGSTIKAATSKNVNFVKQWTLTASATTNTIDSIDLSLAGNAYVSYVSGLPSGVIGYVNVSGDSRAVVNAVTVSKDVDNDLDNDNDLDDLFDNDNDKGGELNVWLGNKATSGYLLTEIFLASPDAVKDVNSKRSAHVVIEDGVLVTQGKRAELQIDASGSSAVYVSAPDTAVSVRQLSLETTGSAKIEYSVESIHARSELQMDAQGSSSISVLSSTVKTSQLELDALNSGKICIDAQEVKATWRDIQGKNKISMPNAVKKHGTTGTFACVASKLPARKAAQITASPTSATGYVDNDDLDDDLDNDLNDSTED</sequence>
<gene>
    <name evidence="4" type="ORF">PR001_g24017</name>
    <name evidence="3" type="ORF">PR002_g25834</name>
    <name evidence="5" type="ORF">PR003_g27112</name>
</gene>
<evidence type="ECO:0000256" key="2">
    <source>
        <dbReference type="SAM" id="SignalP"/>
    </source>
</evidence>